<dbReference type="PANTHER" id="PTHR30480:SF13">
    <property type="entry name" value="BETA-HEXOSAMINIDASE"/>
    <property type="match status" value="1"/>
</dbReference>
<evidence type="ECO:0000256" key="3">
    <source>
        <dbReference type="ARBA" id="ARBA00012663"/>
    </source>
</evidence>
<dbReference type="Pfam" id="PF00933">
    <property type="entry name" value="Glyco_hydro_3"/>
    <property type="match status" value="1"/>
</dbReference>
<name>A0A2I2KR89_9ACTN</name>
<dbReference type="AlphaFoldDB" id="A0A2I2KR89"/>
<dbReference type="InterPro" id="IPR019800">
    <property type="entry name" value="Glyco_hydro_3_AS"/>
</dbReference>
<feature type="domain" description="Glycoside hydrolase family 3 N-terminal" evidence="8">
    <location>
        <begin position="104"/>
        <end position="445"/>
    </location>
</feature>
<reference evidence="9 10" key="1">
    <citation type="submission" date="2017-06" db="EMBL/GenBank/DDBJ databases">
        <authorList>
            <person name="Kim H.J."/>
            <person name="Triplett B.A."/>
        </authorList>
    </citation>
    <scope>NUCLEOTIDE SEQUENCE [LARGE SCALE GENOMIC DNA]</scope>
    <source>
        <strain evidence="9">FRACA_ARgP5</strain>
    </source>
</reference>
<dbReference type="GO" id="GO:0005975">
    <property type="term" value="P:carbohydrate metabolic process"/>
    <property type="evidence" value="ECO:0007669"/>
    <property type="project" value="InterPro"/>
</dbReference>
<dbReference type="GO" id="GO:0009254">
    <property type="term" value="P:peptidoglycan turnover"/>
    <property type="evidence" value="ECO:0007669"/>
    <property type="project" value="TreeGrafter"/>
</dbReference>
<feature type="region of interest" description="Disordered" evidence="6">
    <location>
        <begin position="45"/>
        <end position="83"/>
    </location>
</feature>
<evidence type="ECO:0000256" key="1">
    <source>
        <dbReference type="ARBA" id="ARBA00001231"/>
    </source>
</evidence>
<dbReference type="InterPro" id="IPR036962">
    <property type="entry name" value="Glyco_hydro_3_N_sf"/>
</dbReference>
<keyword evidence="10" id="KW-1185">Reference proteome</keyword>
<dbReference type="GO" id="GO:0004563">
    <property type="term" value="F:beta-N-acetylhexosaminidase activity"/>
    <property type="evidence" value="ECO:0007669"/>
    <property type="project" value="UniProtKB-EC"/>
</dbReference>
<dbReference type="InterPro" id="IPR017853">
    <property type="entry name" value="GH"/>
</dbReference>
<dbReference type="InterPro" id="IPR001764">
    <property type="entry name" value="Glyco_hydro_3_N"/>
</dbReference>
<keyword evidence="5 9" id="KW-0326">Glycosidase</keyword>
<evidence type="ECO:0000256" key="6">
    <source>
        <dbReference type="SAM" id="MobiDB-lite"/>
    </source>
</evidence>
<feature type="signal peptide" evidence="7">
    <location>
        <begin position="1"/>
        <end position="17"/>
    </location>
</feature>
<evidence type="ECO:0000256" key="7">
    <source>
        <dbReference type="SAM" id="SignalP"/>
    </source>
</evidence>
<gene>
    <name evidence="9" type="ORF">FRACA_2240004</name>
</gene>
<evidence type="ECO:0000256" key="4">
    <source>
        <dbReference type="ARBA" id="ARBA00022801"/>
    </source>
</evidence>
<dbReference type="Gene3D" id="3.20.20.300">
    <property type="entry name" value="Glycoside hydrolase, family 3, N-terminal domain"/>
    <property type="match status" value="1"/>
</dbReference>
<comment type="similarity">
    <text evidence="2">Belongs to the glycosyl hydrolase 3 family.</text>
</comment>
<feature type="chain" id="PRO_5038684822" description="beta-N-acetylhexosaminidase" evidence="7">
    <location>
        <begin position="18"/>
        <end position="609"/>
    </location>
</feature>
<dbReference type="PANTHER" id="PTHR30480">
    <property type="entry name" value="BETA-HEXOSAMINIDASE-RELATED"/>
    <property type="match status" value="1"/>
</dbReference>
<dbReference type="OrthoDB" id="3187421at2"/>
<evidence type="ECO:0000313" key="9">
    <source>
        <dbReference type="EMBL" id="SNQ48156.1"/>
    </source>
</evidence>
<evidence type="ECO:0000256" key="5">
    <source>
        <dbReference type="ARBA" id="ARBA00023295"/>
    </source>
</evidence>
<protein>
    <recommendedName>
        <fullName evidence="3">beta-N-acetylhexosaminidase</fullName>
        <ecNumber evidence="3">3.2.1.52</ecNumber>
    </recommendedName>
</protein>
<evidence type="ECO:0000259" key="8">
    <source>
        <dbReference type="Pfam" id="PF00933"/>
    </source>
</evidence>
<sequence length="609" mass="59901">MRRVCAAALLVVGVLVAAGCRPAGGGSADGDRQQAPRREALGRAIGTEGSITPSPAGAAAGGSTATGGPASPTEAPGGGLDDGLAADDAAASRWVESTLAGMSLEARIGQLLMGYVFGTSAGDRAPRAVAGNRLVAHADTAADAVRSLGLGGVTLFDAGGTGPGALPDNIVGPAQVRGLTAGLQSASAIPLLVAADQEQGPVLRIRDGVTLLPDQMAQGAGGLVDDARDAARVTGADLRGLGVNVDFAPDADVNTNPANPVIGERSFGDDPAAVARFTAAAVRGFSSAGVAAAAKHFPGHGSTSVDSHLDLPLVTASRERLAAVDLAPFRSAIAAGVPMVMVGHLLVPALDAATPTSLSTATVTTLLRHELGFDGVVVTDALNMAAITKRYSPGEAAVRAVLAGVDLLLMPPDLVAARDGLLGAVRSGRVPAGRVDESVRRVLRLKWRLAHASPRPAADGAAVAARIASRSVTLLARNCGALPLRAGSTATVVGTSTAAARLRAALAARGIAAPANGGRAAATVTVAGDGSAARAAPGSIVVSTGAPYHAPPAPAAWLATYSADPASITALAAVLTGAIPPSGHLPVATTSPAGRPLARGYGMSASAAC</sequence>
<dbReference type="PROSITE" id="PS00775">
    <property type="entry name" value="GLYCOSYL_HYDROL_F3"/>
    <property type="match status" value="1"/>
</dbReference>
<dbReference type="InterPro" id="IPR050226">
    <property type="entry name" value="NagZ_Beta-hexosaminidase"/>
</dbReference>
<dbReference type="SUPFAM" id="SSF51445">
    <property type="entry name" value="(Trans)glycosidases"/>
    <property type="match status" value="1"/>
</dbReference>
<dbReference type="InterPro" id="IPR036881">
    <property type="entry name" value="Glyco_hydro_3_C_sf"/>
</dbReference>
<dbReference type="PROSITE" id="PS51257">
    <property type="entry name" value="PROKAR_LIPOPROTEIN"/>
    <property type="match status" value="1"/>
</dbReference>
<proteinExistence type="inferred from homology"/>
<accession>A0A2I2KR89</accession>
<comment type="catalytic activity">
    <reaction evidence="1">
        <text>Hydrolysis of terminal non-reducing N-acetyl-D-hexosamine residues in N-acetyl-beta-D-hexosaminides.</text>
        <dbReference type="EC" id="3.2.1.52"/>
    </reaction>
</comment>
<organism evidence="9 10">
    <name type="scientific">Frankia canadensis</name>
    <dbReference type="NCBI Taxonomy" id="1836972"/>
    <lineage>
        <taxon>Bacteria</taxon>
        <taxon>Bacillati</taxon>
        <taxon>Actinomycetota</taxon>
        <taxon>Actinomycetes</taxon>
        <taxon>Frankiales</taxon>
        <taxon>Frankiaceae</taxon>
        <taxon>Frankia</taxon>
    </lineage>
</organism>
<dbReference type="Proteomes" id="UP000234331">
    <property type="component" value="Unassembled WGS sequence"/>
</dbReference>
<keyword evidence="4 9" id="KW-0378">Hydrolase</keyword>
<evidence type="ECO:0000256" key="2">
    <source>
        <dbReference type="ARBA" id="ARBA00005336"/>
    </source>
</evidence>
<dbReference type="RefSeq" id="WP_101831881.1">
    <property type="nucleotide sequence ID" value="NZ_FZMO01000140.1"/>
</dbReference>
<feature type="compositionally biased region" description="Low complexity" evidence="6">
    <location>
        <begin position="49"/>
        <end position="73"/>
    </location>
</feature>
<dbReference type="EMBL" id="FZMO01000140">
    <property type="protein sequence ID" value="SNQ48156.1"/>
    <property type="molecule type" value="Genomic_DNA"/>
</dbReference>
<dbReference type="Gene3D" id="3.40.50.1700">
    <property type="entry name" value="Glycoside hydrolase family 3 C-terminal domain"/>
    <property type="match status" value="1"/>
</dbReference>
<keyword evidence="7" id="KW-0732">Signal</keyword>
<dbReference type="EC" id="3.2.1.52" evidence="3"/>
<evidence type="ECO:0000313" key="10">
    <source>
        <dbReference type="Proteomes" id="UP000234331"/>
    </source>
</evidence>